<dbReference type="OrthoDB" id="886518at2"/>
<dbReference type="Proteomes" id="UP000239522">
    <property type="component" value="Unassembled WGS sequence"/>
</dbReference>
<dbReference type="RefSeq" id="WP_104809524.1">
    <property type="nucleotide sequence ID" value="NZ_MQUA01000013.1"/>
</dbReference>
<proteinExistence type="predicted"/>
<dbReference type="AlphaFoldDB" id="A0A2S7KXE0"/>
<comment type="caution">
    <text evidence="1">The sequence shown here is derived from an EMBL/GenBank/DDBJ whole genome shotgun (WGS) entry which is preliminary data.</text>
</comment>
<name>A0A2S7KXE0_9FLAO</name>
<dbReference type="EMBL" id="MQUA01000013">
    <property type="protein sequence ID" value="PQB07301.1"/>
    <property type="molecule type" value="Genomic_DNA"/>
</dbReference>
<evidence type="ECO:0000313" key="1">
    <source>
        <dbReference type="EMBL" id="PQB07301.1"/>
    </source>
</evidence>
<organism evidence="1 2">
    <name type="scientific">Polaribacter filamentus</name>
    <dbReference type="NCBI Taxonomy" id="53483"/>
    <lineage>
        <taxon>Bacteria</taxon>
        <taxon>Pseudomonadati</taxon>
        <taxon>Bacteroidota</taxon>
        <taxon>Flavobacteriia</taxon>
        <taxon>Flavobacteriales</taxon>
        <taxon>Flavobacteriaceae</taxon>
    </lineage>
</organism>
<accession>A0A2S7KXE0</accession>
<keyword evidence="2" id="KW-1185">Reference proteome</keyword>
<evidence type="ECO:0000313" key="2">
    <source>
        <dbReference type="Proteomes" id="UP000239522"/>
    </source>
</evidence>
<protein>
    <submittedName>
        <fullName evidence="1">Uncharacterized protein</fullName>
    </submittedName>
</protein>
<gene>
    <name evidence="1" type="ORF">BST83_09140</name>
</gene>
<sequence length="118" mass="14289">MQKSEKNLNEKLKLKHLLESENFRIRTAMFIGEKRISTLKSFFDGIYYSFDIYNIKEENIFLGLNEWTIKHYNWKETSAGWKDIILKECENDEEKAVDEFFRIYDKFKQKPVANTVYN</sequence>
<reference evidence="1 2" key="1">
    <citation type="submission" date="2016-11" db="EMBL/GenBank/DDBJ databases">
        <title>Trade-off between light-utilization and light-protection in marine flavobacteria.</title>
        <authorList>
            <person name="Kumagai Y."/>
        </authorList>
    </citation>
    <scope>NUCLEOTIDE SEQUENCE [LARGE SCALE GENOMIC DNA]</scope>
    <source>
        <strain evidence="1 2">ATCC 700397</strain>
    </source>
</reference>